<evidence type="ECO:0000256" key="5">
    <source>
        <dbReference type="ARBA" id="ARBA00022927"/>
    </source>
</evidence>
<evidence type="ECO:0000256" key="6">
    <source>
        <dbReference type="ARBA" id="ARBA00022989"/>
    </source>
</evidence>
<evidence type="ECO:0000313" key="11">
    <source>
        <dbReference type="WBParaSite" id="jg14179"/>
    </source>
</evidence>
<dbReference type="GO" id="GO:0045048">
    <property type="term" value="P:protein insertion into ER membrane"/>
    <property type="evidence" value="ECO:0007669"/>
    <property type="project" value="TreeGrafter"/>
</dbReference>
<evidence type="ECO:0000256" key="2">
    <source>
        <dbReference type="ARBA" id="ARBA00005999"/>
    </source>
</evidence>
<evidence type="ECO:0000256" key="3">
    <source>
        <dbReference type="ARBA" id="ARBA00022448"/>
    </source>
</evidence>
<evidence type="ECO:0000313" key="10">
    <source>
        <dbReference type="Proteomes" id="UP000887574"/>
    </source>
</evidence>
<keyword evidence="10" id="KW-1185">Reference proteome</keyword>
<dbReference type="GO" id="GO:0006616">
    <property type="term" value="P:SRP-dependent cotranslational protein targeting to membrane, translocation"/>
    <property type="evidence" value="ECO:0007669"/>
    <property type="project" value="InterPro"/>
</dbReference>
<evidence type="ECO:0000256" key="1">
    <source>
        <dbReference type="ARBA" id="ARBA00004141"/>
    </source>
</evidence>
<dbReference type="Pfam" id="PF03798">
    <property type="entry name" value="TRAM_LAG1_CLN8"/>
    <property type="match status" value="1"/>
</dbReference>
<sequence length="345" mass="40597">MYVQEGITSYFVARVCDHQPWRYCFLRDYGHHARIHVPDHNTNCPVVYCPTVQRHCDTANQPEPQLLYRSGLRDLPSLFFYALTWIAVHCALQEYFLDKIQRRLHLSKTRQTKFNESGQLFAFRHHPAVDWLPRAPPTLLTQHKTVLHFPDYLLDPPVPEFYFQKLKRDEIRSRTIYSILFFGFTSLAYFANFNRLGLALLSLEYFSQTIFHFSRLLYFTGKIKHASTAFKPWNVIFVLIRFATVLVSVLTLWYGLRSHETPFIDIVNGNWNTHIVRLNTLLVIVLVQLYMLFNFSTFHFSRFRERSKGVQSVSSKNKAAKKDKKVKMMRTTPPATRVLLQTPKA</sequence>
<evidence type="ECO:0000256" key="8">
    <source>
        <dbReference type="SAM" id="Phobius"/>
    </source>
</evidence>
<dbReference type="PANTHER" id="PTHR12371">
    <property type="entry name" value="TRANSLOCATION ASSOCIATED MEMBRANE PROTEIN"/>
    <property type="match status" value="1"/>
</dbReference>
<dbReference type="InterPro" id="IPR006634">
    <property type="entry name" value="TLC-dom"/>
</dbReference>
<comment type="subcellular location">
    <subcellularLocation>
        <location evidence="1">Membrane</location>
        <topology evidence="1">Multi-pass membrane protein</topology>
    </subcellularLocation>
</comment>
<evidence type="ECO:0000256" key="7">
    <source>
        <dbReference type="ARBA" id="ARBA00023136"/>
    </source>
</evidence>
<dbReference type="PANTHER" id="PTHR12371:SF11">
    <property type="entry name" value="TRANSLOCATING CHAIN-ASSOCIATED MEMBRANE PROTEIN"/>
    <property type="match status" value="1"/>
</dbReference>
<feature type="transmembrane region" description="Helical" evidence="8">
    <location>
        <begin position="233"/>
        <end position="256"/>
    </location>
</feature>
<evidence type="ECO:0000259" key="9">
    <source>
        <dbReference type="Pfam" id="PF03798"/>
    </source>
</evidence>
<dbReference type="AlphaFoldDB" id="A0A915D0T0"/>
<reference evidence="11" key="1">
    <citation type="submission" date="2022-11" db="UniProtKB">
        <authorList>
            <consortium name="WormBaseParasite"/>
        </authorList>
    </citation>
    <scope>IDENTIFICATION</scope>
</reference>
<organism evidence="10 11">
    <name type="scientific">Ditylenchus dipsaci</name>
    <dbReference type="NCBI Taxonomy" id="166011"/>
    <lineage>
        <taxon>Eukaryota</taxon>
        <taxon>Metazoa</taxon>
        <taxon>Ecdysozoa</taxon>
        <taxon>Nematoda</taxon>
        <taxon>Chromadorea</taxon>
        <taxon>Rhabditida</taxon>
        <taxon>Tylenchina</taxon>
        <taxon>Tylenchomorpha</taxon>
        <taxon>Sphaerularioidea</taxon>
        <taxon>Anguinidae</taxon>
        <taxon>Anguininae</taxon>
        <taxon>Ditylenchus</taxon>
    </lineage>
</organism>
<keyword evidence="4 8" id="KW-0812">Transmembrane</keyword>
<feature type="domain" description="TLC" evidence="9">
    <location>
        <begin position="158"/>
        <end position="295"/>
    </location>
</feature>
<feature type="transmembrane region" description="Helical" evidence="8">
    <location>
        <begin position="205"/>
        <end position="221"/>
    </location>
</feature>
<evidence type="ECO:0000256" key="4">
    <source>
        <dbReference type="ARBA" id="ARBA00022692"/>
    </source>
</evidence>
<accession>A0A915D0T0</accession>
<dbReference type="Proteomes" id="UP000887574">
    <property type="component" value="Unplaced"/>
</dbReference>
<keyword evidence="6 8" id="KW-1133">Transmembrane helix</keyword>
<proteinExistence type="inferred from homology"/>
<dbReference type="GO" id="GO:0005789">
    <property type="term" value="C:endoplasmic reticulum membrane"/>
    <property type="evidence" value="ECO:0007669"/>
    <property type="project" value="TreeGrafter"/>
</dbReference>
<dbReference type="InterPro" id="IPR016447">
    <property type="entry name" value="Translocation_assoc_membrane"/>
</dbReference>
<comment type="similarity">
    <text evidence="2">Belongs to the TRAM family.</text>
</comment>
<keyword evidence="5" id="KW-0653">Protein transport</keyword>
<feature type="transmembrane region" description="Helical" evidence="8">
    <location>
        <begin position="175"/>
        <end position="193"/>
    </location>
</feature>
<protein>
    <submittedName>
        <fullName evidence="11">TLC domain-containing protein</fullName>
    </submittedName>
</protein>
<keyword evidence="3" id="KW-0813">Transport</keyword>
<dbReference type="WBParaSite" id="jg14179">
    <property type="protein sequence ID" value="jg14179"/>
    <property type="gene ID" value="jg14179"/>
</dbReference>
<feature type="transmembrane region" description="Helical" evidence="8">
    <location>
        <begin position="276"/>
        <end position="298"/>
    </location>
</feature>
<keyword evidence="7 8" id="KW-0472">Membrane</keyword>
<name>A0A915D0T0_9BILA</name>